<sequence length="151" mass="16432">MNDNFFAFQYHALKPLERWGAGSVIGGAVLSLLPGFWRHFGLQAISWGAIDWLLAIAGRRQALLKAEDLVAGDLDESAAHAAAERMRTILLVNAGLDLLYIGAGLWLLRAAGDRADRRGMGAGILVQGLFLLLFDSILAAEINRRWIPPSP</sequence>
<dbReference type="EMBL" id="LWQS01000021">
    <property type="protein sequence ID" value="OAN49087.1"/>
    <property type="molecule type" value="Genomic_DNA"/>
</dbReference>
<feature type="transmembrane region" description="Helical" evidence="1">
    <location>
        <begin position="89"/>
        <end position="108"/>
    </location>
</feature>
<evidence type="ECO:0000313" key="3">
    <source>
        <dbReference type="Proteomes" id="UP000078287"/>
    </source>
</evidence>
<proteinExistence type="predicted"/>
<dbReference type="InterPro" id="IPR054261">
    <property type="entry name" value="DUF6992"/>
</dbReference>
<keyword evidence="1" id="KW-0812">Transmembrane</keyword>
<reference evidence="2 3" key="1">
    <citation type="submission" date="2016-04" db="EMBL/GenBank/DDBJ databases">
        <title>Chloroflexus islandicus sp. nov., a thermophilic filamentous anoxygenic phototrophic bacterium from geyser Strokkur (Iceland).</title>
        <authorList>
            <person name="Gaisin V.A."/>
            <person name="Kalashnikov A.M."/>
            <person name="Sukhacheva M.V."/>
            <person name="Grouzdev D.S."/>
            <person name="Ivanov T.M."/>
            <person name="Kuznetsov B."/>
            <person name="Gorlenko V.M."/>
        </authorList>
    </citation>
    <scope>NUCLEOTIDE SEQUENCE [LARGE SCALE GENOMIC DNA]</scope>
    <source>
        <strain evidence="3">isl-2</strain>
    </source>
</reference>
<evidence type="ECO:0000256" key="1">
    <source>
        <dbReference type="SAM" id="Phobius"/>
    </source>
</evidence>
<dbReference type="Proteomes" id="UP000078287">
    <property type="component" value="Unassembled WGS sequence"/>
</dbReference>
<dbReference type="STRING" id="1707952.A6A03_07190"/>
<accession>A0A178MLP8</accession>
<dbReference type="OrthoDB" id="158047at2"/>
<name>A0A178MLP8_9CHLR</name>
<comment type="caution">
    <text evidence="2">The sequence shown here is derived from an EMBL/GenBank/DDBJ whole genome shotgun (WGS) entry which is preliminary data.</text>
</comment>
<feature type="transmembrane region" description="Helical" evidence="1">
    <location>
        <begin position="120"/>
        <end position="140"/>
    </location>
</feature>
<keyword evidence="1" id="KW-1133">Transmembrane helix</keyword>
<protein>
    <submittedName>
        <fullName evidence="2">Uncharacterized protein</fullName>
    </submittedName>
</protein>
<keyword evidence="1" id="KW-0472">Membrane</keyword>
<keyword evidence="3" id="KW-1185">Reference proteome</keyword>
<feature type="transmembrane region" description="Helical" evidence="1">
    <location>
        <begin position="20"/>
        <end position="37"/>
    </location>
</feature>
<organism evidence="2 3">
    <name type="scientific">Chloroflexus islandicus</name>
    <dbReference type="NCBI Taxonomy" id="1707952"/>
    <lineage>
        <taxon>Bacteria</taxon>
        <taxon>Bacillati</taxon>
        <taxon>Chloroflexota</taxon>
        <taxon>Chloroflexia</taxon>
        <taxon>Chloroflexales</taxon>
        <taxon>Chloroflexineae</taxon>
        <taxon>Chloroflexaceae</taxon>
        <taxon>Chloroflexus</taxon>
    </lineage>
</organism>
<gene>
    <name evidence="2" type="ORF">A6A03_07190</name>
</gene>
<dbReference type="AlphaFoldDB" id="A0A178MLP8"/>
<evidence type="ECO:0000313" key="2">
    <source>
        <dbReference type="EMBL" id="OAN49087.1"/>
    </source>
</evidence>
<dbReference type="Pfam" id="PF22503">
    <property type="entry name" value="DUF6992"/>
    <property type="match status" value="1"/>
</dbReference>